<evidence type="ECO:0000313" key="1">
    <source>
        <dbReference type="EMBL" id="MBU2950252.1"/>
    </source>
</evidence>
<organism evidence="1 2">
    <name type="scientific">Pseudotamlana agarivorans</name>
    <dbReference type="NCBI Taxonomy" id="481183"/>
    <lineage>
        <taxon>Bacteria</taxon>
        <taxon>Pseudomonadati</taxon>
        <taxon>Bacteroidota</taxon>
        <taxon>Flavobacteriia</taxon>
        <taxon>Flavobacteriales</taxon>
        <taxon>Flavobacteriaceae</taxon>
        <taxon>Pseudotamlana</taxon>
    </lineage>
</organism>
<dbReference type="EMBL" id="JAHKPD010000011">
    <property type="protein sequence ID" value="MBU2950252.1"/>
    <property type="molecule type" value="Genomic_DNA"/>
</dbReference>
<comment type="caution">
    <text evidence="1">The sequence shown here is derived from an EMBL/GenBank/DDBJ whole genome shotgun (WGS) entry which is preliminary data.</text>
</comment>
<dbReference type="Proteomes" id="UP001647509">
    <property type="component" value="Unassembled WGS sequence"/>
</dbReference>
<sequence>MKVSIITATYNSADVIENCMQSVLNQDYPNIEYIIIDGQSKDHTLNRVVEYQKKYANIKVISEPDSGIYDALNKGIQRATGDVIGFVHSDDFLANPSVISNIVKAFKSKNCDGVYGDLEYVDQQNTNKVIRYWKSCDFDQKLLKKGWMPAHPTLFLKSDIYKKHGIFDLDFKIAADYDFILRVFKNPELRFVYIPEVITKMRIGGASNRSLKNIILKSKEDYKALYKNNIGSWNALIIKNVSKLSQFYKK</sequence>
<reference evidence="1" key="1">
    <citation type="submission" date="2021-05" db="EMBL/GenBank/DDBJ databases">
        <title>Draft genomes of bacteria isolated from model marine particles.</title>
        <authorList>
            <person name="Datta M.S."/>
            <person name="Schwartzman J.A."/>
            <person name="Enke T.N."/>
            <person name="Saavedra J."/>
            <person name="Cermak N."/>
            <person name="Cordero O.X."/>
        </authorList>
    </citation>
    <scope>NUCLEOTIDE SEQUENCE</scope>
    <source>
        <strain evidence="1">I2M19</strain>
    </source>
</reference>
<protein>
    <submittedName>
        <fullName evidence="1">Glycosyltransferase</fullName>
    </submittedName>
</protein>
<keyword evidence="2" id="KW-1185">Reference proteome</keyword>
<proteinExistence type="predicted"/>
<name>A0ACC5U7H1_9FLAO</name>
<gene>
    <name evidence="1" type="ORF">KO493_06055</name>
</gene>
<accession>A0ACC5U7H1</accession>
<evidence type="ECO:0000313" key="2">
    <source>
        <dbReference type="Proteomes" id="UP001647509"/>
    </source>
</evidence>